<comment type="pathway">
    <text evidence="3">Phospholipid metabolism; CDP-diacylglycerol biosynthesis; CDP-diacylglycerol from sn-glycerol 3-phosphate: step 3/3.</text>
</comment>
<name>V5BU62_9GAMM</name>
<keyword evidence="13 24" id="KW-1133">Transmembrane helix</keyword>
<dbReference type="GO" id="GO:0005886">
    <property type="term" value="C:plasma membrane"/>
    <property type="evidence" value="ECO:0007669"/>
    <property type="project" value="UniProtKB-SubCell"/>
</dbReference>
<evidence type="ECO:0000256" key="24">
    <source>
        <dbReference type="SAM" id="Phobius"/>
    </source>
</evidence>
<keyword evidence="16" id="KW-0594">Phospholipid biosynthesis</keyword>
<evidence type="ECO:0000256" key="12">
    <source>
        <dbReference type="ARBA" id="ARBA00022695"/>
    </source>
</evidence>
<reference evidence="25 26" key="1">
    <citation type="journal article" date="2013" name="Genome Announc.">
        <title>Draft Genome Sequence of the Methanotrophic Gammaproteobacterium Methyloglobulus morosus DSM 22980 Strain KoM1.</title>
        <authorList>
            <person name="Poehlein A."/>
            <person name="Deutzmann J.S."/>
            <person name="Daniel R."/>
            <person name="Simeonova D.D."/>
        </authorList>
    </citation>
    <scope>NUCLEOTIDE SEQUENCE [LARGE SCALE GENOMIC DNA]</scope>
    <source>
        <strain evidence="25 26">KoM1</strain>
    </source>
</reference>
<dbReference type="GO" id="GO:0016024">
    <property type="term" value="P:CDP-diacylglycerol biosynthetic process"/>
    <property type="evidence" value="ECO:0007669"/>
    <property type="project" value="TreeGrafter"/>
</dbReference>
<comment type="caution">
    <text evidence="25">The sequence shown here is derived from an EMBL/GenBank/DDBJ whole genome shotgun (WGS) entry which is preliminary data.</text>
</comment>
<keyword evidence="15 24" id="KW-0472">Membrane</keyword>
<dbReference type="AlphaFoldDB" id="V5BU62"/>
<dbReference type="EMBL" id="AYLO01000100">
    <property type="protein sequence ID" value="ESS71414.1"/>
    <property type="molecule type" value="Genomic_DNA"/>
</dbReference>
<dbReference type="STRING" id="1116472.MGMO_105c00700"/>
<evidence type="ECO:0000256" key="19">
    <source>
        <dbReference type="ARBA" id="ARBA00031825"/>
    </source>
</evidence>
<keyword evidence="8" id="KW-1003">Cell membrane</keyword>
<dbReference type="EC" id="2.7.7.41" evidence="6"/>
<evidence type="ECO:0000256" key="18">
    <source>
        <dbReference type="ARBA" id="ARBA00029893"/>
    </source>
</evidence>
<evidence type="ECO:0000256" key="6">
    <source>
        <dbReference type="ARBA" id="ARBA00012487"/>
    </source>
</evidence>
<evidence type="ECO:0000256" key="17">
    <source>
        <dbReference type="ARBA" id="ARBA00023264"/>
    </source>
</evidence>
<dbReference type="GO" id="GO:0004605">
    <property type="term" value="F:phosphatidate cytidylyltransferase activity"/>
    <property type="evidence" value="ECO:0007669"/>
    <property type="project" value="UniProtKB-EC"/>
</dbReference>
<evidence type="ECO:0000256" key="2">
    <source>
        <dbReference type="ARBA" id="ARBA00004651"/>
    </source>
</evidence>
<keyword evidence="9" id="KW-0444">Lipid biosynthesis</keyword>
<evidence type="ECO:0000256" key="15">
    <source>
        <dbReference type="ARBA" id="ARBA00023136"/>
    </source>
</evidence>
<feature type="transmembrane region" description="Helical" evidence="24">
    <location>
        <begin position="28"/>
        <end position="49"/>
    </location>
</feature>
<feature type="transmembrane region" description="Helical" evidence="24">
    <location>
        <begin position="116"/>
        <end position="138"/>
    </location>
</feature>
<feature type="transmembrane region" description="Helical" evidence="24">
    <location>
        <begin position="158"/>
        <end position="176"/>
    </location>
</feature>
<dbReference type="RefSeq" id="WP_023495585.1">
    <property type="nucleotide sequence ID" value="NZ_AYLO01000100.1"/>
</dbReference>
<accession>V5BU62</accession>
<dbReference type="PATRIC" id="fig|1116472.3.peg.2902"/>
<feature type="transmembrane region" description="Helical" evidence="24">
    <location>
        <begin position="182"/>
        <end position="201"/>
    </location>
</feature>
<sequence length="325" mass="36359">MLQQRVITATILAALVVTAVFKLPGDYFSLILGLIILVAAWEWTHLIGINAPSRKYLFLLGLLLPMLWIQFWTQFLEGLQYVIETAQQDLYQHAKKVGWISISSFMEYLNIPDVRLYSGVLEWLVILPVIFWVLVMVLIKHSPTGVLNLELKPRQKAWMGWFVLLAAWMFLVRLRVLYGPEMAMYFLILIWVADISAFFVGKMYGKTKLAPEISPGKTMAGFYGALASAIVCGVLVSLLYGFPLMNASDFILLSVLTVLISIYGDLFFSVVKRQSGVKESGSILPGHGGLLDRIDSMIAATPFFYAGIFLIYRIIEDAQATGVAG</sequence>
<evidence type="ECO:0000256" key="5">
    <source>
        <dbReference type="ARBA" id="ARBA00010185"/>
    </source>
</evidence>
<keyword evidence="10 25" id="KW-0808">Transferase</keyword>
<protein>
    <recommendedName>
        <fullName evidence="7">Phosphatidate cytidylyltransferase</fullName>
        <ecNumber evidence="6">2.7.7.41</ecNumber>
    </recommendedName>
    <alternativeName>
        <fullName evidence="20">CDP-DAG synthase</fullName>
    </alternativeName>
    <alternativeName>
        <fullName evidence="22">CDP-DG synthase</fullName>
    </alternativeName>
    <alternativeName>
        <fullName evidence="18">CDP-diacylglycerol synthase</fullName>
    </alternativeName>
    <alternativeName>
        <fullName evidence="21">CDP-diglyceride pyrophosphorylase</fullName>
    </alternativeName>
    <alternativeName>
        <fullName evidence="23">CDP-diglyceride synthase</fullName>
    </alternativeName>
    <alternativeName>
        <fullName evidence="19">CTP:phosphatidate cytidylyltransferase</fullName>
    </alternativeName>
</protein>
<evidence type="ECO:0000256" key="1">
    <source>
        <dbReference type="ARBA" id="ARBA00001698"/>
    </source>
</evidence>
<evidence type="ECO:0000256" key="22">
    <source>
        <dbReference type="ARBA" id="ARBA00032743"/>
    </source>
</evidence>
<evidence type="ECO:0000256" key="10">
    <source>
        <dbReference type="ARBA" id="ARBA00022679"/>
    </source>
</evidence>
<evidence type="ECO:0000256" key="16">
    <source>
        <dbReference type="ARBA" id="ARBA00023209"/>
    </source>
</evidence>
<keyword evidence="11 24" id="KW-0812">Transmembrane</keyword>
<keyword evidence="12 25" id="KW-0548">Nucleotidyltransferase</keyword>
<evidence type="ECO:0000256" key="21">
    <source>
        <dbReference type="ARBA" id="ARBA00032396"/>
    </source>
</evidence>
<evidence type="ECO:0000256" key="9">
    <source>
        <dbReference type="ARBA" id="ARBA00022516"/>
    </source>
</evidence>
<evidence type="ECO:0000313" key="25">
    <source>
        <dbReference type="EMBL" id="ESS71414.1"/>
    </source>
</evidence>
<comment type="similarity">
    <text evidence="5">Belongs to the CDS family.</text>
</comment>
<organism evidence="25 26">
    <name type="scientific">Methyloglobulus morosus KoM1</name>
    <dbReference type="NCBI Taxonomy" id="1116472"/>
    <lineage>
        <taxon>Bacteria</taxon>
        <taxon>Pseudomonadati</taxon>
        <taxon>Pseudomonadota</taxon>
        <taxon>Gammaproteobacteria</taxon>
        <taxon>Methylococcales</taxon>
        <taxon>Methylococcaceae</taxon>
        <taxon>Methyloglobulus</taxon>
    </lineage>
</organism>
<comment type="pathway">
    <text evidence="4">Lipid metabolism.</text>
</comment>
<feature type="transmembrane region" description="Helical" evidence="24">
    <location>
        <begin position="250"/>
        <end position="271"/>
    </location>
</feature>
<keyword evidence="14" id="KW-0443">Lipid metabolism</keyword>
<evidence type="ECO:0000256" key="14">
    <source>
        <dbReference type="ARBA" id="ARBA00023098"/>
    </source>
</evidence>
<evidence type="ECO:0000256" key="11">
    <source>
        <dbReference type="ARBA" id="ARBA00022692"/>
    </source>
</evidence>
<dbReference type="PANTHER" id="PTHR46382">
    <property type="entry name" value="PHOSPHATIDATE CYTIDYLYLTRANSFERASE"/>
    <property type="match status" value="1"/>
</dbReference>
<evidence type="ECO:0000256" key="20">
    <source>
        <dbReference type="ARBA" id="ARBA00032253"/>
    </source>
</evidence>
<feature type="transmembrane region" description="Helical" evidence="24">
    <location>
        <begin position="56"/>
        <end position="73"/>
    </location>
</feature>
<comment type="subcellular location">
    <subcellularLocation>
        <location evidence="2">Cell membrane</location>
        <topology evidence="2">Multi-pass membrane protein</topology>
    </subcellularLocation>
</comment>
<feature type="transmembrane region" description="Helical" evidence="24">
    <location>
        <begin position="222"/>
        <end position="244"/>
    </location>
</feature>
<gene>
    <name evidence="25" type="primary">cdsA</name>
    <name evidence="25" type="ORF">MGMO_105c00700</name>
</gene>
<dbReference type="PANTHER" id="PTHR46382:SF1">
    <property type="entry name" value="PHOSPHATIDATE CYTIDYLYLTRANSFERASE"/>
    <property type="match status" value="1"/>
</dbReference>
<evidence type="ECO:0000256" key="13">
    <source>
        <dbReference type="ARBA" id="ARBA00022989"/>
    </source>
</evidence>
<dbReference type="Pfam" id="PF01148">
    <property type="entry name" value="CTP_transf_1"/>
    <property type="match status" value="1"/>
</dbReference>
<dbReference type="Proteomes" id="UP000017842">
    <property type="component" value="Unassembled WGS sequence"/>
</dbReference>
<evidence type="ECO:0000313" key="26">
    <source>
        <dbReference type="Proteomes" id="UP000017842"/>
    </source>
</evidence>
<evidence type="ECO:0000256" key="7">
    <source>
        <dbReference type="ARBA" id="ARBA00019373"/>
    </source>
</evidence>
<comment type="catalytic activity">
    <reaction evidence="1">
        <text>a 1,2-diacyl-sn-glycero-3-phosphate + CTP + H(+) = a CDP-1,2-diacyl-sn-glycerol + diphosphate</text>
        <dbReference type="Rhea" id="RHEA:16229"/>
        <dbReference type="ChEBI" id="CHEBI:15378"/>
        <dbReference type="ChEBI" id="CHEBI:33019"/>
        <dbReference type="ChEBI" id="CHEBI:37563"/>
        <dbReference type="ChEBI" id="CHEBI:58332"/>
        <dbReference type="ChEBI" id="CHEBI:58608"/>
        <dbReference type="EC" id="2.7.7.41"/>
    </reaction>
</comment>
<evidence type="ECO:0000256" key="4">
    <source>
        <dbReference type="ARBA" id="ARBA00005189"/>
    </source>
</evidence>
<dbReference type="eggNOG" id="COG4589">
    <property type="taxonomic scope" value="Bacteria"/>
</dbReference>
<proteinExistence type="inferred from homology"/>
<evidence type="ECO:0000256" key="23">
    <source>
        <dbReference type="ARBA" id="ARBA00033406"/>
    </source>
</evidence>
<evidence type="ECO:0000256" key="3">
    <source>
        <dbReference type="ARBA" id="ARBA00005119"/>
    </source>
</evidence>
<evidence type="ECO:0000256" key="8">
    <source>
        <dbReference type="ARBA" id="ARBA00022475"/>
    </source>
</evidence>
<keyword evidence="17" id="KW-1208">Phospholipid metabolism</keyword>
<dbReference type="OrthoDB" id="9799199at2"/>
<keyword evidence="26" id="KW-1185">Reference proteome</keyword>